<accession>A0A8X6S7B2</accession>
<dbReference type="Proteomes" id="UP000887159">
    <property type="component" value="Unassembled WGS sequence"/>
</dbReference>
<evidence type="ECO:0000256" key="1">
    <source>
        <dbReference type="SAM" id="MobiDB-lite"/>
    </source>
</evidence>
<evidence type="ECO:0000313" key="2">
    <source>
        <dbReference type="EMBL" id="GFY03291.1"/>
    </source>
</evidence>
<feature type="region of interest" description="Disordered" evidence="1">
    <location>
        <begin position="78"/>
        <end position="97"/>
    </location>
</feature>
<organism evidence="2 3">
    <name type="scientific">Trichonephila clavipes</name>
    <name type="common">Golden silk orbweaver</name>
    <name type="synonym">Nephila clavipes</name>
    <dbReference type="NCBI Taxonomy" id="2585209"/>
    <lineage>
        <taxon>Eukaryota</taxon>
        <taxon>Metazoa</taxon>
        <taxon>Ecdysozoa</taxon>
        <taxon>Arthropoda</taxon>
        <taxon>Chelicerata</taxon>
        <taxon>Arachnida</taxon>
        <taxon>Araneae</taxon>
        <taxon>Araneomorphae</taxon>
        <taxon>Entelegynae</taxon>
        <taxon>Araneoidea</taxon>
        <taxon>Nephilidae</taxon>
        <taxon>Trichonephila</taxon>
    </lineage>
</organism>
<gene>
    <name evidence="2" type="ORF">TNCV_1172501</name>
</gene>
<keyword evidence="3" id="KW-1185">Reference proteome</keyword>
<proteinExistence type="predicted"/>
<comment type="caution">
    <text evidence="2">The sequence shown here is derived from an EMBL/GenBank/DDBJ whole genome shotgun (WGS) entry which is preliminary data.</text>
</comment>
<dbReference type="AlphaFoldDB" id="A0A8X6S7B2"/>
<evidence type="ECO:0000313" key="3">
    <source>
        <dbReference type="Proteomes" id="UP000887159"/>
    </source>
</evidence>
<name>A0A8X6S7B2_TRICX</name>
<protein>
    <submittedName>
        <fullName evidence="2">Uncharacterized transposon-derived protein F52C9.6</fullName>
    </submittedName>
</protein>
<sequence length="97" mass="11646">MTKKLFGNFERKILRCILGGIEVNRSWRRYNLEHWKIYKQPDIVKFVKLQRFKWAGHLARINGDPCCKKIFLAKPMGNKPRGRHAFKDQKLENSFQK</sequence>
<dbReference type="EMBL" id="BMAU01021236">
    <property type="protein sequence ID" value="GFY03291.1"/>
    <property type="molecule type" value="Genomic_DNA"/>
</dbReference>
<reference evidence="2" key="1">
    <citation type="submission" date="2020-08" db="EMBL/GenBank/DDBJ databases">
        <title>Multicomponent nature underlies the extraordinary mechanical properties of spider dragline silk.</title>
        <authorList>
            <person name="Kono N."/>
            <person name="Nakamura H."/>
            <person name="Mori M."/>
            <person name="Yoshida Y."/>
            <person name="Ohtoshi R."/>
            <person name="Malay A.D."/>
            <person name="Moran D.A.P."/>
            <person name="Tomita M."/>
            <person name="Numata K."/>
            <person name="Arakawa K."/>
        </authorList>
    </citation>
    <scope>NUCLEOTIDE SEQUENCE</scope>
</reference>